<feature type="transmembrane region" description="Helical" evidence="1">
    <location>
        <begin position="44"/>
        <end position="62"/>
    </location>
</feature>
<dbReference type="AlphaFoldDB" id="A0A6J6VY30"/>
<evidence type="ECO:0000313" key="2">
    <source>
        <dbReference type="EMBL" id="CAB4777501.1"/>
    </source>
</evidence>
<feature type="transmembrane region" description="Helical" evidence="1">
    <location>
        <begin position="69"/>
        <end position="99"/>
    </location>
</feature>
<dbReference type="EMBL" id="CAEZYR010000253">
    <property type="protein sequence ID" value="CAB4777501.1"/>
    <property type="molecule type" value="Genomic_DNA"/>
</dbReference>
<dbReference type="InterPro" id="IPR025101">
    <property type="entry name" value="DUF4012"/>
</dbReference>
<keyword evidence="1" id="KW-0812">Transmembrane</keyword>
<keyword evidence="1" id="KW-1133">Transmembrane helix</keyword>
<feature type="transmembrane region" description="Helical" evidence="1">
    <location>
        <begin position="167"/>
        <end position="188"/>
    </location>
</feature>
<reference evidence="2" key="1">
    <citation type="submission" date="2020-05" db="EMBL/GenBank/DDBJ databases">
        <authorList>
            <person name="Chiriac C."/>
            <person name="Salcher M."/>
            <person name="Ghai R."/>
            <person name="Kavagutti S V."/>
        </authorList>
    </citation>
    <scope>NUCLEOTIDE SEQUENCE</scope>
</reference>
<proteinExistence type="predicted"/>
<protein>
    <submittedName>
        <fullName evidence="2">Unannotated protein</fullName>
    </submittedName>
</protein>
<dbReference type="Pfam" id="PF13196">
    <property type="entry name" value="DUF4012"/>
    <property type="match status" value="1"/>
</dbReference>
<gene>
    <name evidence="2" type="ORF">UFOPK2754_03463</name>
</gene>
<evidence type="ECO:0000256" key="1">
    <source>
        <dbReference type="SAM" id="Phobius"/>
    </source>
</evidence>
<feature type="transmembrane region" description="Helical" evidence="1">
    <location>
        <begin position="133"/>
        <end position="155"/>
    </location>
</feature>
<sequence>MRPIARVHRQRPGVHDADRVATSLIPVAATAAALLSHVRPTGTIQVDVVLTAAFALLASLAGRRARPPALLIFAGAAVAAASPVGAVVAAALAIALAIASAFPASAARPSQCTLLGASVGGLGANSFLHGTDLALGSAVALGIGGTLILAVSAYRNCTLSTRRVARYSAWGVVTFCVIATGAWGYALLGARVDVTDGIDHFEAGIDAARDGDSERAEAELNAAATSLHAARNTISAPWAWPVRVLPVVGANARAIDLIAEAADDLSRSAAAASDAADVDTFQSDTGRIDLDAVRRAERAVTAVEQAMTIARARLDDARSPWLVAPLAHRLAEAQGELADAAPLVRNAVDAFRAAPVLLGESQPRRYLVLFGTPDEARGRTGFPGNWAELVATKGQVTLSGFGRLRELNQAGLDPVNRKLTGPAEYLARYGRFTPETWHNVAMSPDGPTVADVVAQLYPQSGGAKIDGVLTIDPVGIAALLKMTGPVSVTSFKEPITSANAVDFLTRRQYLELANDDRIDLLAEVGVATFERLLAGAAPGFVAAADELGDAVTGNHITFVAFDDRVRPLLSRTGIDGALPPVNGDDIAVITNNAGGNKIDFFLRRALDYRVSWRPDTGDVTATLSINLTNAAPSTGLPDAFLGNAIDRGSPFESLPRPGVNRQWLSVYSAWTPTAATLDGKPVLLQYETELGRRVSSLLIDIDPGAARTLTLTWNGQLPVGGDYTLGFTAQPLVNPDTLALAVTILEKDDATRRTETRVFVLDRDRRIVVNRD</sequence>
<name>A0A6J6VY30_9ZZZZ</name>
<keyword evidence="1" id="KW-0472">Membrane</keyword>
<accession>A0A6J6VY30</accession>
<feature type="transmembrane region" description="Helical" evidence="1">
    <location>
        <begin position="20"/>
        <end position="38"/>
    </location>
</feature>
<organism evidence="2">
    <name type="scientific">freshwater metagenome</name>
    <dbReference type="NCBI Taxonomy" id="449393"/>
    <lineage>
        <taxon>unclassified sequences</taxon>
        <taxon>metagenomes</taxon>
        <taxon>ecological metagenomes</taxon>
    </lineage>
</organism>